<dbReference type="RefSeq" id="WP_006372642.1">
    <property type="nucleotide sequence ID" value="NZ_CP085887.1"/>
</dbReference>
<sequence length="230" mass="23441">MRSPSDRTPADYAALWVRGLPVIAAATLGAVVAGLVAFIFLPHSYESQARLLVTATGPATVSAAQASDLAGRLRISSYSDLAVSDQVLGRTRLADATGALGGADIATLRSRITVLPYGDGAVLTVVAKGPTADAAQTLARGVGTNLAGLVTELEWSRTDGMPQYDAEVIDAGSSATSVSPGISTTLLTALVLGVVLSSVCVLGVGISRDVIEAPREAVVRVREPAMGADR</sequence>
<dbReference type="Proteomes" id="UP000563898">
    <property type="component" value="Unassembled WGS sequence"/>
</dbReference>
<dbReference type="InterPro" id="IPR050445">
    <property type="entry name" value="Bact_polysacc_biosynth/exp"/>
</dbReference>
<feature type="transmembrane region" description="Helical" evidence="1">
    <location>
        <begin position="20"/>
        <end position="41"/>
    </location>
</feature>
<evidence type="ECO:0000256" key="1">
    <source>
        <dbReference type="SAM" id="Phobius"/>
    </source>
</evidence>
<dbReference type="AlphaFoldDB" id="A0A846WHC1"/>
<reference evidence="2 3" key="1">
    <citation type="submission" date="2020-04" db="EMBL/GenBank/DDBJ databases">
        <title>MicrobeNet Type strains.</title>
        <authorList>
            <person name="Nicholson A.C."/>
        </authorList>
    </citation>
    <scope>NUCLEOTIDE SEQUENCE [LARGE SCALE GENOMIC DNA]</scope>
    <source>
        <strain evidence="2 3">ATCC BAA-14</strain>
    </source>
</reference>
<proteinExistence type="predicted"/>
<gene>
    <name evidence="2" type="ORF">HGA05_02060</name>
</gene>
<dbReference type="GO" id="GO:0004713">
    <property type="term" value="F:protein tyrosine kinase activity"/>
    <property type="evidence" value="ECO:0007669"/>
    <property type="project" value="TreeGrafter"/>
</dbReference>
<keyword evidence="1" id="KW-0812">Transmembrane</keyword>
<dbReference type="EMBL" id="JAAXPC010000001">
    <property type="protein sequence ID" value="NKY00367.1"/>
    <property type="molecule type" value="Genomic_DNA"/>
</dbReference>
<evidence type="ECO:0000313" key="3">
    <source>
        <dbReference type="Proteomes" id="UP000563898"/>
    </source>
</evidence>
<comment type="caution">
    <text evidence="2">The sequence shown here is derived from an EMBL/GenBank/DDBJ whole genome shotgun (WGS) entry which is preliminary data.</text>
</comment>
<name>A0A846WHC1_9ACTN</name>
<organism evidence="2 3">
    <name type="scientific">Gordonia polyisoprenivorans</name>
    <dbReference type="NCBI Taxonomy" id="84595"/>
    <lineage>
        <taxon>Bacteria</taxon>
        <taxon>Bacillati</taxon>
        <taxon>Actinomycetota</taxon>
        <taxon>Actinomycetes</taxon>
        <taxon>Mycobacteriales</taxon>
        <taxon>Gordoniaceae</taxon>
        <taxon>Gordonia</taxon>
    </lineage>
</organism>
<dbReference type="GO" id="GO:0005886">
    <property type="term" value="C:plasma membrane"/>
    <property type="evidence" value="ECO:0007669"/>
    <property type="project" value="TreeGrafter"/>
</dbReference>
<evidence type="ECO:0000313" key="2">
    <source>
        <dbReference type="EMBL" id="NKY00367.1"/>
    </source>
</evidence>
<protein>
    <submittedName>
        <fullName evidence="2">Polysaccharide biosynthesis protein</fullName>
    </submittedName>
</protein>
<accession>A0A846WHC1</accession>
<feature type="transmembrane region" description="Helical" evidence="1">
    <location>
        <begin position="186"/>
        <end position="206"/>
    </location>
</feature>
<keyword evidence="1" id="KW-1133">Transmembrane helix</keyword>
<dbReference type="PANTHER" id="PTHR32309:SF13">
    <property type="entry name" value="FERRIC ENTEROBACTIN TRANSPORT PROTEIN FEPE"/>
    <property type="match status" value="1"/>
</dbReference>
<keyword evidence="1" id="KW-0472">Membrane</keyword>
<dbReference type="PANTHER" id="PTHR32309">
    <property type="entry name" value="TYROSINE-PROTEIN KINASE"/>
    <property type="match status" value="1"/>
</dbReference>